<dbReference type="HOGENOM" id="CLU_042930_1_0_10"/>
<dbReference type="InterPro" id="IPR003329">
    <property type="entry name" value="Cytidylyl_trans"/>
</dbReference>
<dbReference type="InterPro" id="IPR050793">
    <property type="entry name" value="CMP-NeuNAc_synthase"/>
</dbReference>
<name>A3UAY5_CROAH</name>
<dbReference type="Gene3D" id="3.90.550.10">
    <property type="entry name" value="Spore Coat Polysaccharide Biosynthesis Protein SpsA, Chain A"/>
    <property type="match status" value="1"/>
</dbReference>
<dbReference type="eggNOG" id="COG1083">
    <property type="taxonomic scope" value="Bacteria"/>
</dbReference>
<dbReference type="PANTHER" id="PTHR21485:SF6">
    <property type="entry name" value="N-ACYLNEURAMINATE CYTIDYLYLTRANSFERASE-RELATED"/>
    <property type="match status" value="1"/>
</dbReference>
<dbReference type="NCBIfam" id="TIGR03584">
    <property type="entry name" value="PseF"/>
    <property type="match status" value="1"/>
</dbReference>
<dbReference type="OrthoDB" id="9805604at2"/>
<proteinExistence type="predicted"/>
<reference evidence="1 2" key="1">
    <citation type="journal article" date="2010" name="J. Bacteriol.">
        <title>The complete genome sequence of Croceibacter atlanticus HTCC2559T.</title>
        <authorList>
            <person name="Oh H.M."/>
            <person name="Kang I."/>
            <person name="Ferriera S."/>
            <person name="Giovannoni S.J."/>
            <person name="Cho J.C."/>
        </authorList>
    </citation>
    <scope>NUCLEOTIDE SEQUENCE [LARGE SCALE GENOMIC DNA]</scope>
    <source>
        <strain evidence="2">ATCC BAA-628 / HTCC2559 / KCTC 12090</strain>
    </source>
</reference>
<dbReference type="GeneID" id="89454324"/>
<dbReference type="AlphaFoldDB" id="A3UAY5"/>
<dbReference type="EMBL" id="CP002046">
    <property type="protein sequence ID" value="EAP86971.1"/>
    <property type="molecule type" value="Genomic_DNA"/>
</dbReference>
<keyword evidence="2" id="KW-1185">Reference proteome</keyword>
<accession>A3UAY5</accession>
<organism evidence="1 2">
    <name type="scientific">Croceibacter atlanticus (strain ATCC BAA-628 / JCM 21780 / CIP 108009 / IAM 15332 / KCTC 12090 / HTCC2559)</name>
    <dbReference type="NCBI Taxonomy" id="216432"/>
    <lineage>
        <taxon>Bacteria</taxon>
        <taxon>Pseudomonadati</taxon>
        <taxon>Bacteroidota</taxon>
        <taxon>Flavobacteriia</taxon>
        <taxon>Flavobacteriales</taxon>
        <taxon>Flavobacteriaceae</taxon>
        <taxon>Croceibacter</taxon>
    </lineage>
</organism>
<dbReference type="STRING" id="216432.CA2559_13063"/>
<dbReference type="Proteomes" id="UP000002297">
    <property type="component" value="Chromosome"/>
</dbReference>
<dbReference type="PANTHER" id="PTHR21485">
    <property type="entry name" value="HAD SUPERFAMILY MEMBERS CMAS AND KDSC"/>
    <property type="match status" value="1"/>
</dbReference>
<dbReference type="InterPro" id="IPR020039">
    <property type="entry name" value="PseF"/>
</dbReference>
<dbReference type="KEGG" id="cat:CA2559_13063"/>
<dbReference type="RefSeq" id="WP_013188352.1">
    <property type="nucleotide sequence ID" value="NC_014230.1"/>
</dbReference>
<sequence length="230" mass="26500">MVKSLCIIPARGGSKRIPRKNIKDFLGKPIIAYSIEAAIKSNLFDEVMVSTEDSEIAEIAKQYGARIPFMRSKEKANDFATTYEVIEEVLDNYEKMDMNFEKACCLYPCAPLITFEKLQEAHDKLDSFDVAFPVVKYSFPIQRALLKDKDGKVMFFQPEYETTRSQDLKESYHDAGQFYWFVVKKIIKNKGLFTNNTGVLVLSELEVQDIDNTKDWKLAELKYKLVHGFS</sequence>
<dbReference type="CDD" id="cd02513">
    <property type="entry name" value="CMP-NeuAc_Synthase"/>
    <property type="match status" value="1"/>
</dbReference>
<dbReference type="Pfam" id="PF02348">
    <property type="entry name" value="CTP_transf_3"/>
    <property type="match status" value="1"/>
</dbReference>
<dbReference type="InterPro" id="IPR029044">
    <property type="entry name" value="Nucleotide-diphossugar_trans"/>
</dbReference>
<protein>
    <submittedName>
        <fullName evidence="1">Putative NeuA</fullName>
    </submittedName>
</protein>
<evidence type="ECO:0000313" key="1">
    <source>
        <dbReference type="EMBL" id="EAP86971.1"/>
    </source>
</evidence>
<gene>
    <name evidence="1" type="ordered locus">CA2559_13063</name>
</gene>
<evidence type="ECO:0000313" key="2">
    <source>
        <dbReference type="Proteomes" id="UP000002297"/>
    </source>
</evidence>
<dbReference type="SUPFAM" id="SSF53448">
    <property type="entry name" value="Nucleotide-diphospho-sugar transferases"/>
    <property type="match status" value="1"/>
</dbReference>
<dbReference type="GO" id="GO:0008781">
    <property type="term" value="F:N-acylneuraminate cytidylyltransferase activity"/>
    <property type="evidence" value="ECO:0007669"/>
    <property type="project" value="TreeGrafter"/>
</dbReference>